<dbReference type="Pfam" id="PF12680">
    <property type="entry name" value="SnoaL_2"/>
    <property type="match status" value="1"/>
</dbReference>
<sequence>MNTIPDGPVAEFIDATNRHDADALLAVFAPTATVRDDGSDYTGSAEIRRWIQEHQIAPKITLDPTSYDEADEKTAPLSSRRLRTATSPAGRCRSPSISPSRAAGSSHSASASRTDINWSGSSAAHRGR</sequence>
<keyword evidence="4" id="KW-1185">Reference proteome</keyword>
<organism evidence="3 4">
    <name type="scientific">Microbacterium natoriense</name>
    <dbReference type="NCBI Taxonomy" id="284570"/>
    <lineage>
        <taxon>Bacteria</taxon>
        <taxon>Bacillati</taxon>
        <taxon>Actinomycetota</taxon>
        <taxon>Actinomycetes</taxon>
        <taxon>Micrococcales</taxon>
        <taxon>Microbacteriaceae</taxon>
        <taxon>Microbacterium</taxon>
    </lineage>
</organism>
<accession>A0AAW8EUJ5</accession>
<proteinExistence type="predicted"/>
<evidence type="ECO:0000259" key="2">
    <source>
        <dbReference type="Pfam" id="PF12680"/>
    </source>
</evidence>
<dbReference type="InterPro" id="IPR037401">
    <property type="entry name" value="SnoaL-like"/>
</dbReference>
<dbReference type="InterPro" id="IPR032710">
    <property type="entry name" value="NTF2-like_dom_sf"/>
</dbReference>
<dbReference type="EMBL" id="JAUSXV010000001">
    <property type="protein sequence ID" value="MDQ0646579.1"/>
    <property type="molecule type" value="Genomic_DNA"/>
</dbReference>
<dbReference type="RefSeq" id="WP_307293722.1">
    <property type="nucleotide sequence ID" value="NZ_JAUSXV010000001.1"/>
</dbReference>
<evidence type="ECO:0000256" key="1">
    <source>
        <dbReference type="SAM" id="MobiDB-lite"/>
    </source>
</evidence>
<gene>
    <name evidence="3" type="ORF">QFZ53_000775</name>
</gene>
<dbReference type="Proteomes" id="UP001244427">
    <property type="component" value="Unassembled WGS sequence"/>
</dbReference>
<dbReference type="AlphaFoldDB" id="A0AAW8EUJ5"/>
<feature type="compositionally biased region" description="Low complexity" evidence="1">
    <location>
        <begin position="91"/>
        <end position="113"/>
    </location>
</feature>
<evidence type="ECO:0000313" key="3">
    <source>
        <dbReference type="EMBL" id="MDQ0646579.1"/>
    </source>
</evidence>
<evidence type="ECO:0000313" key="4">
    <source>
        <dbReference type="Proteomes" id="UP001244427"/>
    </source>
</evidence>
<feature type="domain" description="SnoaL-like" evidence="2">
    <location>
        <begin position="9"/>
        <end position="67"/>
    </location>
</feature>
<comment type="caution">
    <text evidence="3">The sequence shown here is derived from an EMBL/GenBank/DDBJ whole genome shotgun (WGS) entry which is preliminary data.</text>
</comment>
<protein>
    <recommendedName>
        <fullName evidence="2">SnoaL-like domain-containing protein</fullName>
    </recommendedName>
</protein>
<dbReference type="Gene3D" id="3.10.450.50">
    <property type="match status" value="1"/>
</dbReference>
<feature type="region of interest" description="Disordered" evidence="1">
    <location>
        <begin position="62"/>
        <end position="128"/>
    </location>
</feature>
<name>A0AAW8EUJ5_9MICO</name>
<reference evidence="3 4" key="1">
    <citation type="submission" date="2023-07" db="EMBL/GenBank/DDBJ databases">
        <title>Comparative genomics of wheat-associated soil bacteria to identify genetic determinants of phenazine resistance.</title>
        <authorList>
            <person name="Mouncey N."/>
        </authorList>
    </citation>
    <scope>NUCLEOTIDE SEQUENCE [LARGE SCALE GENOMIC DNA]</scope>
    <source>
        <strain evidence="3 4">W4I9-1</strain>
    </source>
</reference>
<dbReference type="SUPFAM" id="SSF54427">
    <property type="entry name" value="NTF2-like"/>
    <property type="match status" value="1"/>
</dbReference>